<dbReference type="AlphaFoldDB" id="A0AAD6LFZ2"/>
<sequence>MINSLFALCILWFGNNRYELHYWWGQIIYTASFQSLMIILVILNLLYFCYTRIMTLSKKLNAVDELLSCDPLYLAKDDATISCVLAMLKCKDDATKQLDILQREIQDAHEDSKNLETVLKDLKKKFKNLAESKRKQRDNKQKR</sequence>
<keyword evidence="2" id="KW-0472">Membrane</keyword>
<feature type="coiled-coil region" evidence="1">
    <location>
        <begin position="91"/>
        <end position="143"/>
    </location>
</feature>
<evidence type="ECO:0000256" key="2">
    <source>
        <dbReference type="SAM" id="Phobius"/>
    </source>
</evidence>
<proteinExistence type="predicted"/>
<evidence type="ECO:0000313" key="3">
    <source>
        <dbReference type="EMBL" id="KAJ6959825.1"/>
    </source>
</evidence>
<evidence type="ECO:0000313" key="4">
    <source>
        <dbReference type="Proteomes" id="UP001164929"/>
    </source>
</evidence>
<comment type="caution">
    <text evidence="3">The sequence shown here is derived from an EMBL/GenBank/DDBJ whole genome shotgun (WGS) entry which is preliminary data.</text>
</comment>
<accession>A0AAD6LFZ2</accession>
<organism evidence="3 4">
    <name type="scientific">Populus alba x Populus x berolinensis</name>
    <dbReference type="NCBI Taxonomy" id="444605"/>
    <lineage>
        <taxon>Eukaryota</taxon>
        <taxon>Viridiplantae</taxon>
        <taxon>Streptophyta</taxon>
        <taxon>Embryophyta</taxon>
        <taxon>Tracheophyta</taxon>
        <taxon>Spermatophyta</taxon>
        <taxon>Magnoliopsida</taxon>
        <taxon>eudicotyledons</taxon>
        <taxon>Gunneridae</taxon>
        <taxon>Pentapetalae</taxon>
        <taxon>rosids</taxon>
        <taxon>fabids</taxon>
        <taxon>Malpighiales</taxon>
        <taxon>Salicaceae</taxon>
        <taxon>Saliceae</taxon>
        <taxon>Populus</taxon>
    </lineage>
</organism>
<reference evidence="3" key="1">
    <citation type="journal article" date="2023" name="Mol. Ecol. Resour.">
        <title>Chromosome-level genome assembly of a triploid poplar Populus alba 'Berolinensis'.</title>
        <authorList>
            <person name="Chen S."/>
            <person name="Yu Y."/>
            <person name="Wang X."/>
            <person name="Wang S."/>
            <person name="Zhang T."/>
            <person name="Zhou Y."/>
            <person name="He R."/>
            <person name="Meng N."/>
            <person name="Wang Y."/>
            <person name="Liu W."/>
            <person name="Liu Z."/>
            <person name="Liu J."/>
            <person name="Guo Q."/>
            <person name="Huang H."/>
            <person name="Sederoff R.R."/>
            <person name="Wang G."/>
            <person name="Qu G."/>
            <person name="Chen S."/>
        </authorList>
    </citation>
    <scope>NUCLEOTIDE SEQUENCE</scope>
    <source>
        <strain evidence="3">SC-2020</strain>
    </source>
</reference>
<keyword evidence="2" id="KW-1133">Transmembrane helix</keyword>
<feature type="transmembrane region" description="Helical" evidence="2">
    <location>
        <begin position="27"/>
        <end position="50"/>
    </location>
</feature>
<keyword evidence="4" id="KW-1185">Reference proteome</keyword>
<keyword evidence="1" id="KW-0175">Coiled coil</keyword>
<protein>
    <submittedName>
        <fullName evidence="3">Uncharacterized protein</fullName>
    </submittedName>
</protein>
<keyword evidence="2" id="KW-0812">Transmembrane</keyword>
<dbReference type="Proteomes" id="UP001164929">
    <property type="component" value="Chromosome 17"/>
</dbReference>
<name>A0AAD6LFZ2_9ROSI</name>
<gene>
    <name evidence="3" type="ORF">NC653_038013</name>
</gene>
<dbReference type="EMBL" id="JAQIZT010000017">
    <property type="protein sequence ID" value="KAJ6959825.1"/>
    <property type="molecule type" value="Genomic_DNA"/>
</dbReference>
<evidence type="ECO:0000256" key="1">
    <source>
        <dbReference type="SAM" id="Coils"/>
    </source>
</evidence>